<dbReference type="PANTHER" id="PTHR12147">
    <property type="entry name" value="METALLOPEPTIDASE M28 FAMILY MEMBER"/>
    <property type="match status" value="1"/>
</dbReference>
<dbReference type="GO" id="GO:0006508">
    <property type="term" value="P:proteolysis"/>
    <property type="evidence" value="ECO:0007669"/>
    <property type="project" value="InterPro"/>
</dbReference>
<organism evidence="2">
    <name type="scientific">marine metagenome</name>
    <dbReference type="NCBI Taxonomy" id="408172"/>
    <lineage>
        <taxon>unclassified sequences</taxon>
        <taxon>metagenomes</taxon>
        <taxon>ecological metagenomes</taxon>
    </lineage>
</organism>
<dbReference type="SUPFAM" id="SSF50156">
    <property type="entry name" value="PDZ domain-like"/>
    <property type="match status" value="1"/>
</dbReference>
<dbReference type="Pfam" id="PF04389">
    <property type="entry name" value="Peptidase_M28"/>
    <property type="match status" value="1"/>
</dbReference>
<dbReference type="InterPro" id="IPR001478">
    <property type="entry name" value="PDZ"/>
</dbReference>
<dbReference type="InterPro" id="IPR045175">
    <property type="entry name" value="M28_fam"/>
</dbReference>
<protein>
    <recommendedName>
        <fullName evidence="1">PDZ domain-containing protein</fullName>
    </recommendedName>
</protein>
<dbReference type="AlphaFoldDB" id="A0A382CHP7"/>
<dbReference type="SUPFAM" id="SSF53187">
    <property type="entry name" value="Zn-dependent exopeptidases"/>
    <property type="match status" value="1"/>
</dbReference>
<dbReference type="InterPro" id="IPR036034">
    <property type="entry name" value="PDZ_sf"/>
</dbReference>
<proteinExistence type="predicted"/>
<dbReference type="EMBL" id="UINC01034553">
    <property type="protein sequence ID" value="SVB25580.1"/>
    <property type="molecule type" value="Genomic_DNA"/>
</dbReference>
<dbReference type="GO" id="GO:0008235">
    <property type="term" value="F:metalloexopeptidase activity"/>
    <property type="evidence" value="ECO:0007669"/>
    <property type="project" value="InterPro"/>
</dbReference>
<reference evidence="2" key="1">
    <citation type="submission" date="2018-05" db="EMBL/GenBank/DDBJ databases">
        <authorList>
            <person name="Lanie J.A."/>
            <person name="Ng W.-L."/>
            <person name="Kazmierczak K.M."/>
            <person name="Andrzejewski T.M."/>
            <person name="Davidsen T.M."/>
            <person name="Wayne K.J."/>
            <person name="Tettelin H."/>
            <person name="Glass J.I."/>
            <person name="Rusch D."/>
            <person name="Podicherti R."/>
            <person name="Tsui H.-C.T."/>
            <person name="Winkler M.E."/>
        </authorList>
    </citation>
    <scope>NUCLEOTIDE SEQUENCE</scope>
</reference>
<dbReference type="PROSITE" id="PS50106">
    <property type="entry name" value="PDZ"/>
    <property type="match status" value="1"/>
</dbReference>
<accession>A0A382CHP7</accession>
<dbReference type="Gene3D" id="2.30.42.10">
    <property type="match status" value="1"/>
</dbReference>
<feature type="domain" description="PDZ" evidence="1">
    <location>
        <begin position="334"/>
        <end position="422"/>
    </location>
</feature>
<evidence type="ECO:0000259" key="1">
    <source>
        <dbReference type="PROSITE" id="PS50106"/>
    </source>
</evidence>
<dbReference type="Pfam" id="PF13180">
    <property type="entry name" value="PDZ_2"/>
    <property type="match status" value="1"/>
</dbReference>
<dbReference type="InterPro" id="IPR007484">
    <property type="entry name" value="Peptidase_M28"/>
</dbReference>
<evidence type="ECO:0000313" key="2">
    <source>
        <dbReference type="EMBL" id="SVB25580.1"/>
    </source>
</evidence>
<feature type="non-terminal residue" evidence="2">
    <location>
        <position position="1"/>
    </location>
</feature>
<name>A0A382CHP7_9ZZZZ</name>
<dbReference type="Gene3D" id="3.40.630.10">
    <property type="entry name" value="Zn peptidases"/>
    <property type="match status" value="1"/>
</dbReference>
<gene>
    <name evidence="2" type="ORF">METZ01_LOCUS178434</name>
</gene>
<sequence>PHSPYGRHKTLYNKMIAARDHGASGILFMNRFETADDNNLRPLQYRQSSSTAGLPVIQITHSVANEILINHGQSIAELRSKIDEQLTPLSFLVGCKVSANVNLKFAKETASNMIGFIEGNDPVLKDEYIVVGAHFDHLGLGGSRSGSLDPDTIIIHNGADDNASGTAGILELSYKLMSNRHLLKRSVLFVCFDAEEKGLLGSKYYVENPVRNISNAAMMVNMDMIGRLNDNPVILGGVGSSGNFENIIADARKNHTLDVETNMGGMDFGRSDHASFYRENIPVLFFFTGAHEDYHKPTDDWDKIDYQGEKEILDFIYDLIIDVSQLEEKPAFAEIETNTTNNQNPVFKVTFGVIPAYGSQKVGLEIDGVSKKDGPAAKAGMKKGDVITAINGKNVRNIYDYMTRLADLKAGQKVKVTINRDDDEMELTLEL</sequence>
<dbReference type="PANTHER" id="PTHR12147:SF26">
    <property type="entry name" value="PEPTIDASE M28 DOMAIN-CONTAINING PROTEIN"/>
    <property type="match status" value="1"/>
</dbReference>
<dbReference type="SMART" id="SM00228">
    <property type="entry name" value="PDZ"/>
    <property type="match status" value="1"/>
</dbReference>